<dbReference type="Proteomes" id="UP001140066">
    <property type="component" value="Unassembled WGS sequence"/>
</dbReference>
<proteinExistence type="predicted"/>
<sequence length="365" mass="40565">MDVPHDFAWARLIFGGSSDRNSNEDDEDDDEDDDDDDEEEGSESNEENNSGAENNGDEANNSEDESNSGESGDEDEGEEDSDDESDNNDNGEYCEFSNLTNLCIEFSESYEFFSSPSKPGDKTRFELGFPNLKTLTMLDIPDSNQILASCHDLPTVSEISIGGAFAGLKKLGNLCYGESIDKVSIGFGWLYHSDMPDFYSVTNDLFGSFIIADEMRLTLSGFGYPIDPREVEWFNLTHLAFGQQVAFSTVVQLLPMLPNVTTLDIGWLEIDMAPSIEPVSLFTGASNERICQLDSRVRKLSIYTNEEPNAKLFMLDPVLYLAICMPVLENLCIPIKHVPEVQNELAYLAPHYAHLASINVKSTSR</sequence>
<evidence type="ECO:0000313" key="2">
    <source>
        <dbReference type="Proteomes" id="UP001140066"/>
    </source>
</evidence>
<evidence type="ECO:0000313" key="1">
    <source>
        <dbReference type="EMBL" id="KAJ2772033.1"/>
    </source>
</evidence>
<organism evidence="1 2">
    <name type="scientific">Coemansia linderi</name>
    <dbReference type="NCBI Taxonomy" id="2663919"/>
    <lineage>
        <taxon>Eukaryota</taxon>
        <taxon>Fungi</taxon>
        <taxon>Fungi incertae sedis</taxon>
        <taxon>Zoopagomycota</taxon>
        <taxon>Kickxellomycotina</taxon>
        <taxon>Kickxellomycetes</taxon>
        <taxon>Kickxellales</taxon>
        <taxon>Kickxellaceae</taxon>
        <taxon>Coemansia</taxon>
    </lineage>
</organism>
<gene>
    <name evidence="1" type="ORF">GGI18_004932</name>
</gene>
<reference evidence="1" key="1">
    <citation type="submission" date="2022-07" db="EMBL/GenBank/DDBJ databases">
        <title>Phylogenomic reconstructions and comparative analyses of Kickxellomycotina fungi.</title>
        <authorList>
            <person name="Reynolds N.K."/>
            <person name="Stajich J.E."/>
            <person name="Barry K."/>
            <person name="Grigoriev I.V."/>
            <person name="Crous P."/>
            <person name="Smith M.E."/>
        </authorList>
    </citation>
    <scope>NUCLEOTIDE SEQUENCE</scope>
    <source>
        <strain evidence="1">BCRC 34191</strain>
    </source>
</reference>
<accession>A0ACC1K2D7</accession>
<comment type="caution">
    <text evidence="1">The sequence shown here is derived from an EMBL/GenBank/DDBJ whole genome shotgun (WGS) entry which is preliminary data.</text>
</comment>
<name>A0ACC1K2D7_9FUNG</name>
<keyword evidence="2" id="KW-1185">Reference proteome</keyword>
<dbReference type="EMBL" id="JANBUK010002519">
    <property type="protein sequence ID" value="KAJ2772033.1"/>
    <property type="molecule type" value="Genomic_DNA"/>
</dbReference>
<protein>
    <submittedName>
        <fullName evidence="1">Uncharacterized protein</fullName>
    </submittedName>
</protein>